<keyword evidence="3" id="KW-1185">Reference proteome</keyword>
<feature type="compositionally biased region" description="Basic and acidic residues" evidence="1">
    <location>
        <begin position="233"/>
        <end position="242"/>
    </location>
</feature>
<gene>
    <name evidence="2" type="ORF">CFOL_v3_03252</name>
</gene>
<dbReference type="Proteomes" id="UP000187406">
    <property type="component" value="Unassembled WGS sequence"/>
</dbReference>
<feature type="region of interest" description="Disordered" evidence="1">
    <location>
        <begin position="193"/>
        <end position="249"/>
    </location>
</feature>
<comment type="caution">
    <text evidence="2">The sequence shown here is derived from an EMBL/GenBank/DDBJ whole genome shotgun (WGS) entry which is preliminary data.</text>
</comment>
<dbReference type="OrthoDB" id="1927437at2759"/>
<protein>
    <submittedName>
        <fullName evidence="2">Uncharacterized protein</fullName>
    </submittedName>
</protein>
<dbReference type="AlphaFoldDB" id="A0A1Q3AVG7"/>
<organism evidence="2 3">
    <name type="scientific">Cephalotus follicularis</name>
    <name type="common">Albany pitcher plant</name>
    <dbReference type="NCBI Taxonomy" id="3775"/>
    <lineage>
        <taxon>Eukaryota</taxon>
        <taxon>Viridiplantae</taxon>
        <taxon>Streptophyta</taxon>
        <taxon>Embryophyta</taxon>
        <taxon>Tracheophyta</taxon>
        <taxon>Spermatophyta</taxon>
        <taxon>Magnoliopsida</taxon>
        <taxon>eudicotyledons</taxon>
        <taxon>Gunneridae</taxon>
        <taxon>Pentapetalae</taxon>
        <taxon>rosids</taxon>
        <taxon>fabids</taxon>
        <taxon>Oxalidales</taxon>
        <taxon>Cephalotaceae</taxon>
        <taxon>Cephalotus</taxon>
    </lineage>
</organism>
<dbReference type="FunCoup" id="A0A1Q3AVG7">
    <property type="interactions" value="351"/>
</dbReference>
<feature type="compositionally biased region" description="Polar residues" evidence="1">
    <location>
        <begin position="206"/>
        <end position="218"/>
    </location>
</feature>
<dbReference type="EMBL" id="BDDD01000122">
    <property type="protein sequence ID" value="GAV59721.1"/>
    <property type="molecule type" value="Genomic_DNA"/>
</dbReference>
<proteinExistence type="predicted"/>
<sequence>MRIRKNLKLFSQAYECQLNQSPWDVISFSNEVHPSSNQQFKGNDSFIENVSSSKSSGAVKRVASMMESNDELAIKKTNKKFIVANERQKVSKVFNDKDDMKTDKEFGVFRGMCCDKDDCEGYQCKKMPEDENSVTLIKSPNDSTVNIKINHERSGRSRVARRGSSSTSNLDEFYYYSGFGPWWGKKKRGYKESEGSKSRAKKHENGTNQIARPSSASQIDVDYKEYMEDDGVEGDKDEDKGDCGSYKMRKPLVKERSLKSLM</sequence>
<evidence type="ECO:0000313" key="3">
    <source>
        <dbReference type="Proteomes" id="UP000187406"/>
    </source>
</evidence>
<evidence type="ECO:0000256" key="1">
    <source>
        <dbReference type="SAM" id="MobiDB-lite"/>
    </source>
</evidence>
<name>A0A1Q3AVG7_CEPFO</name>
<accession>A0A1Q3AVG7</accession>
<evidence type="ECO:0000313" key="2">
    <source>
        <dbReference type="EMBL" id="GAV59721.1"/>
    </source>
</evidence>
<dbReference type="PANTHER" id="PTHR34680:SF3">
    <property type="entry name" value="EXPRESSED PROTEIN"/>
    <property type="match status" value="1"/>
</dbReference>
<dbReference type="PANTHER" id="PTHR34680">
    <property type="entry name" value="EXPRESSED PROTEIN"/>
    <property type="match status" value="1"/>
</dbReference>
<reference evidence="3" key="1">
    <citation type="submission" date="2016-04" db="EMBL/GenBank/DDBJ databases">
        <title>Cephalotus genome sequencing.</title>
        <authorList>
            <person name="Fukushima K."/>
            <person name="Hasebe M."/>
            <person name="Fang X."/>
        </authorList>
    </citation>
    <scope>NUCLEOTIDE SEQUENCE [LARGE SCALE GENOMIC DNA]</scope>
    <source>
        <strain evidence="3">cv. St1</strain>
    </source>
</reference>
<dbReference type="InParanoid" id="A0A1Q3AVG7"/>